<dbReference type="InterPro" id="IPR001844">
    <property type="entry name" value="Cpn60/GroEL"/>
</dbReference>
<evidence type="ECO:0000313" key="9">
    <source>
        <dbReference type="EMBL" id="MFC4221110.1"/>
    </source>
</evidence>
<evidence type="ECO:0000256" key="2">
    <source>
        <dbReference type="ARBA" id="ARBA00022741"/>
    </source>
</evidence>
<evidence type="ECO:0000256" key="8">
    <source>
        <dbReference type="RuleBase" id="RU000419"/>
    </source>
</evidence>
<keyword evidence="6" id="KW-0963">Cytoplasm</keyword>
<dbReference type="Pfam" id="PF00118">
    <property type="entry name" value="Cpn60_TCP1"/>
    <property type="match status" value="1"/>
</dbReference>
<sequence>MAKDIKFEIDARDGLKRGVDKLAEAVKVTLGPKGRNVIISKSFGAPQVTKDGVSVAKEIELEDPLEDMGAQMVKEVASRTNDQAGDGTTTATVLAQAIVKEGLKNVAAGANPMDLKRGIDKAVEALVADLEKQAKKVGNDSDKIKQVASISSNNDETIGDLIAKAFDKVGKEGVITVEEAKGTDTYVDVVEGMQFDRGYLSPYFVTDTDKMVADLENPYILLFDKKISNLQEILPILEPVAQSGRPLLIIAEDVEGQALATLVVNKLRGGLKIAAVKAPGFGDRRKAMLEDIAILTGGTVISEERGFSLENASLDMLGTAETVTIDKDNTTIVNGSGKPSDIKARVNQIKSQIETTTSDYDKEKLQERLAKLAGGVAVLYVGAASEVEMKEKKDRVDDALHATRAAVEEGIVAGGGVALVRAKKVLEKLTTDSLDETTGVQIVAKAIESPLRTIVENAGGEGSVVIAKVLEGKKDYGYDAKSDKYVDMLQAGIIDPKKVTRIALENAASVAGMILTTECALTDIKEDTPAGPPMGGGGMPGMM</sequence>
<keyword evidence="5 6" id="KW-0413">Isomerase</keyword>
<dbReference type="NCBIfam" id="NF009489">
    <property type="entry name" value="PRK12851.1"/>
    <property type="match status" value="1"/>
</dbReference>
<dbReference type="Proteomes" id="UP001595841">
    <property type="component" value="Unassembled WGS sequence"/>
</dbReference>
<dbReference type="InterPro" id="IPR027409">
    <property type="entry name" value="GroEL-like_apical_dom_sf"/>
</dbReference>
<evidence type="ECO:0000256" key="5">
    <source>
        <dbReference type="ARBA" id="ARBA00023235"/>
    </source>
</evidence>
<dbReference type="SUPFAM" id="SSF54849">
    <property type="entry name" value="GroEL-intermediate domain like"/>
    <property type="match status" value="1"/>
</dbReference>
<dbReference type="InterPro" id="IPR002423">
    <property type="entry name" value="Cpn60/GroEL/TCP-1"/>
</dbReference>
<dbReference type="PROSITE" id="PS00296">
    <property type="entry name" value="CHAPERONINS_CPN60"/>
    <property type="match status" value="1"/>
</dbReference>
<proteinExistence type="inferred from homology"/>
<organism evidence="9 10">
    <name type="scientific">Flagellimonas marina</name>
    <dbReference type="NCBI Taxonomy" id="1775168"/>
    <lineage>
        <taxon>Bacteria</taxon>
        <taxon>Pseudomonadati</taxon>
        <taxon>Bacteroidota</taxon>
        <taxon>Flavobacteriia</taxon>
        <taxon>Flavobacteriales</taxon>
        <taxon>Flavobacteriaceae</taxon>
        <taxon>Flagellimonas</taxon>
    </lineage>
</organism>
<keyword evidence="10" id="KW-1185">Reference proteome</keyword>
<keyword evidence="2 6" id="KW-0547">Nucleotide-binding</keyword>
<dbReference type="EC" id="5.6.1.7" evidence="6"/>
<dbReference type="CDD" id="cd03344">
    <property type="entry name" value="GroEL"/>
    <property type="match status" value="1"/>
</dbReference>
<feature type="binding site" evidence="6">
    <location>
        <position position="415"/>
    </location>
    <ligand>
        <name>ATP</name>
        <dbReference type="ChEBI" id="CHEBI:30616"/>
    </ligand>
</feature>
<keyword evidence="3 6" id="KW-0067">ATP-binding</keyword>
<evidence type="ECO:0000256" key="3">
    <source>
        <dbReference type="ARBA" id="ARBA00022840"/>
    </source>
</evidence>
<comment type="subcellular location">
    <subcellularLocation>
        <location evidence="6">Cytoplasm</location>
    </subcellularLocation>
</comment>
<keyword evidence="4 6" id="KW-0143">Chaperone</keyword>
<evidence type="ECO:0000256" key="7">
    <source>
        <dbReference type="RuleBase" id="RU000418"/>
    </source>
</evidence>
<comment type="caution">
    <text evidence="9">The sequence shown here is derived from an EMBL/GenBank/DDBJ whole genome shotgun (WGS) entry which is preliminary data.</text>
</comment>
<comment type="similarity">
    <text evidence="1 6 7">Belongs to the chaperonin (HSP60) family.</text>
</comment>
<feature type="binding site" evidence="6">
    <location>
        <position position="50"/>
    </location>
    <ligand>
        <name>ATP</name>
        <dbReference type="ChEBI" id="CHEBI:30616"/>
    </ligand>
</feature>
<dbReference type="InterPro" id="IPR027413">
    <property type="entry name" value="GROEL-like_equatorial_sf"/>
</dbReference>
<dbReference type="InterPro" id="IPR018370">
    <property type="entry name" value="Chaperonin_Cpn60_CS"/>
</dbReference>
<dbReference type="Gene3D" id="3.50.7.10">
    <property type="entry name" value="GroEL"/>
    <property type="match status" value="1"/>
</dbReference>
<dbReference type="Gene3D" id="1.10.560.10">
    <property type="entry name" value="GroEL-like equatorial domain"/>
    <property type="match status" value="1"/>
</dbReference>
<evidence type="ECO:0000256" key="4">
    <source>
        <dbReference type="ARBA" id="ARBA00023186"/>
    </source>
</evidence>
<feature type="binding site" evidence="6">
    <location>
        <begin position="29"/>
        <end position="32"/>
    </location>
    <ligand>
        <name>ATP</name>
        <dbReference type="ChEBI" id="CHEBI:30616"/>
    </ligand>
</feature>
<evidence type="ECO:0000256" key="6">
    <source>
        <dbReference type="HAMAP-Rule" id="MF_00600"/>
    </source>
</evidence>
<dbReference type="InterPro" id="IPR027410">
    <property type="entry name" value="TCP-1-like_intermed_sf"/>
</dbReference>
<gene>
    <name evidence="6 9" type="primary">groL</name>
    <name evidence="6" type="synonym">groEL</name>
    <name evidence="9" type="ORF">ACFOWS_13235</name>
</gene>
<dbReference type="PRINTS" id="PR00298">
    <property type="entry name" value="CHAPERONIN60"/>
</dbReference>
<dbReference type="NCBIfam" id="NF000592">
    <property type="entry name" value="PRK00013.1"/>
    <property type="match status" value="1"/>
</dbReference>
<dbReference type="EMBL" id="JBHSCL010000007">
    <property type="protein sequence ID" value="MFC4221110.1"/>
    <property type="molecule type" value="Genomic_DNA"/>
</dbReference>
<accession>A0ABV8PPJ7</accession>
<dbReference type="SUPFAM" id="SSF48592">
    <property type="entry name" value="GroEL equatorial domain-like"/>
    <property type="match status" value="1"/>
</dbReference>
<dbReference type="NCBIfam" id="TIGR02348">
    <property type="entry name" value="GroEL"/>
    <property type="match status" value="1"/>
</dbReference>
<dbReference type="SUPFAM" id="SSF52029">
    <property type="entry name" value="GroEL apical domain-like"/>
    <property type="match status" value="1"/>
</dbReference>
<dbReference type="NCBIfam" id="NF009487">
    <property type="entry name" value="PRK12849.1"/>
    <property type="match status" value="1"/>
</dbReference>
<dbReference type="HAMAP" id="MF_00600">
    <property type="entry name" value="CH60"/>
    <property type="match status" value="1"/>
</dbReference>
<reference evidence="10" key="1">
    <citation type="journal article" date="2019" name="Int. J. Syst. Evol. Microbiol.">
        <title>The Global Catalogue of Microorganisms (GCM) 10K type strain sequencing project: providing services to taxonomists for standard genome sequencing and annotation.</title>
        <authorList>
            <consortium name="The Broad Institute Genomics Platform"/>
            <consortium name="The Broad Institute Genome Sequencing Center for Infectious Disease"/>
            <person name="Wu L."/>
            <person name="Ma J."/>
        </authorList>
    </citation>
    <scope>NUCLEOTIDE SEQUENCE [LARGE SCALE GENOMIC DNA]</scope>
    <source>
        <strain evidence="10">CGMCC 1.15774</strain>
    </source>
</reference>
<dbReference type="PANTHER" id="PTHR45633">
    <property type="entry name" value="60 KDA HEAT SHOCK PROTEIN, MITOCHONDRIAL"/>
    <property type="match status" value="1"/>
</dbReference>
<comment type="subunit">
    <text evidence="6 8">Forms a cylinder of 14 subunits composed of two heptameric rings stacked back-to-back. Interacts with the co-chaperonin GroES.</text>
</comment>
<feature type="binding site" evidence="6">
    <location>
        <begin position="86"/>
        <end position="90"/>
    </location>
    <ligand>
        <name>ATP</name>
        <dbReference type="ChEBI" id="CHEBI:30616"/>
    </ligand>
</feature>
<comment type="caution">
    <text evidence="6">Lacks conserved residue(s) required for the propagation of feature annotation.</text>
</comment>
<evidence type="ECO:0000256" key="1">
    <source>
        <dbReference type="ARBA" id="ARBA00006607"/>
    </source>
</evidence>
<feature type="binding site" evidence="6">
    <location>
        <position position="495"/>
    </location>
    <ligand>
        <name>ATP</name>
        <dbReference type="ChEBI" id="CHEBI:30616"/>
    </ligand>
</feature>
<name>A0ABV8PPJ7_9FLAO</name>
<comment type="function">
    <text evidence="6 8">Together with its co-chaperonin GroES, plays an essential role in assisting protein folding. The GroEL-GroES system forms a nano-cage that allows encapsulation of the non-native substrate proteins and provides a physical environment optimized to promote and accelerate protein folding.</text>
</comment>
<dbReference type="NCBIfam" id="NF009488">
    <property type="entry name" value="PRK12850.1"/>
    <property type="match status" value="1"/>
</dbReference>
<evidence type="ECO:0000313" key="10">
    <source>
        <dbReference type="Proteomes" id="UP001595841"/>
    </source>
</evidence>
<protein>
    <recommendedName>
        <fullName evidence="6">Chaperonin GroEL</fullName>
        <ecNumber evidence="6">5.6.1.7</ecNumber>
    </recommendedName>
    <alternativeName>
        <fullName evidence="6">60 kDa chaperonin</fullName>
    </alternativeName>
    <alternativeName>
        <fullName evidence="6">Chaperonin-60</fullName>
        <shortName evidence="6">Cpn60</shortName>
    </alternativeName>
</protein>
<dbReference type="Gene3D" id="3.30.260.10">
    <property type="entry name" value="TCP-1-like chaperonin intermediate domain"/>
    <property type="match status" value="1"/>
</dbReference>
<dbReference type="RefSeq" id="WP_366587406.1">
    <property type="nucleotide sequence ID" value="NZ_JBHSCL010000007.1"/>
</dbReference>